<comment type="caution">
    <text evidence="1">The sequence shown here is derived from an EMBL/GenBank/DDBJ whole genome shotgun (WGS) entry which is preliminary data.</text>
</comment>
<dbReference type="EMBL" id="AWUE01024469">
    <property type="protein sequence ID" value="OMO50648.1"/>
    <property type="molecule type" value="Genomic_DNA"/>
</dbReference>
<keyword evidence="2" id="KW-1185">Reference proteome</keyword>
<accession>A0A1R3FXT5</accession>
<gene>
    <name evidence="1" type="ORF">COLO4_37960</name>
</gene>
<sequence>MWPNLATNDVAVSHDQRCGRISRPTMWPNLTTNYVAV</sequence>
<dbReference type="Proteomes" id="UP000187203">
    <property type="component" value="Unassembled WGS sequence"/>
</dbReference>
<proteinExistence type="predicted"/>
<evidence type="ECO:0000313" key="1">
    <source>
        <dbReference type="EMBL" id="OMO50648.1"/>
    </source>
</evidence>
<protein>
    <submittedName>
        <fullName evidence="1">Uncharacterized protein</fullName>
    </submittedName>
</protein>
<organism evidence="1 2">
    <name type="scientific">Corchorus olitorius</name>
    <dbReference type="NCBI Taxonomy" id="93759"/>
    <lineage>
        <taxon>Eukaryota</taxon>
        <taxon>Viridiplantae</taxon>
        <taxon>Streptophyta</taxon>
        <taxon>Embryophyta</taxon>
        <taxon>Tracheophyta</taxon>
        <taxon>Spermatophyta</taxon>
        <taxon>Magnoliopsida</taxon>
        <taxon>eudicotyledons</taxon>
        <taxon>Gunneridae</taxon>
        <taxon>Pentapetalae</taxon>
        <taxon>rosids</taxon>
        <taxon>malvids</taxon>
        <taxon>Malvales</taxon>
        <taxon>Malvaceae</taxon>
        <taxon>Grewioideae</taxon>
        <taxon>Apeibeae</taxon>
        <taxon>Corchorus</taxon>
    </lineage>
</organism>
<evidence type="ECO:0000313" key="2">
    <source>
        <dbReference type="Proteomes" id="UP000187203"/>
    </source>
</evidence>
<dbReference type="AlphaFoldDB" id="A0A1R3FXT5"/>
<name>A0A1R3FXT5_9ROSI</name>
<reference evidence="2" key="1">
    <citation type="submission" date="2013-09" db="EMBL/GenBank/DDBJ databases">
        <title>Corchorus olitorius genome sequencing.</title>
        <authorList>
            <person name="Alam M."/>
            <person name="Haque M.S."/>
            <person name="Islam M.S."/>
            <person name="Emdad E.M."/>
            <person name="Islam M.M."/>
            <person name="Ahmed B."/>
            <person name="Halim A."/>
            <person name="Hossen Q.M.M."/>
            <person name="Hossain M.Z."/>
            <person name="Ahmed R."/>
            <person name="Khan M.M."/>
            <person name="Islam R."/>
            <person name="Rashid M.M."/>
            <person name="Khan S.A."/>
            <person name="Rahman M.S."/>
            <person name="Alam M."/>
            <person name="Yahiya A.S."/>
            <person name="Khan M.S."/>
            <person name="Azam M.S."/>
            <person name="Haque T."/>
            <person name="Lashkar M.Z.H."/>
            <person name="Akhand A.I."/>
            <person name="Morshed G."/>
            <person name="Roy S."/>
            <person name="Uddin K.S."/>
            <person name="Rabeya T."/>
            <person name="Hossain A.S."/>
            <person name="Chowdhury A."/>
            <person name="Snigdha A.R."/>
            <person name="Mortoza M.S."/>
            <person name="Matin S.A."/>
            <person name="Hoque S.M.E."/>
            <person name="Islam M.K."/>
            <person name="Roy D.K."/>
            <person name="Haider R."/>
            <person name="Moosa M.M."/>
            <person name="Elias S.M."/>
            <person name="Hasan A.M."/>
            <person name="Jahan S."/>
            <person name="Shafiuddin M."/>
            <person name="Mahmood N."/>
            <person name="Shommy N.S."/>
        </authorList>
    </citation>
    <scope>NUCLEOTIDE SEQUENCE [LARGE SCALE GENOMIC DNA]</scope>
    <source>
        <strain evidence="2">cv. O-4</strain>
    </source>
</reference>